<evidence type="ECO:0008006" key="3">
    <source>
        <dbReference type="Google" id="ProtNLM"/>
    </source>
</evidence>
<dbReference type="AlphaFoldDB" id="A0A7W9ASH3"/>
<reference evidence="1 2" key="1">
    <citation type="submission" date="2020-08" db="EMBL/GenBank/DDBJ databases">
        <title>Genomic Encyclopedia of Type Strains, Phase IV (KMG-IV): sequencing the most valuable type-strain genomes for metagenomic binning, comparative biology and taxonomic classification.</title>
        <authorList>
            <person name="Goeker M."/>
        </authorList>
    </citation>
    <scope>NUCLEOTIDE SEQUENCE [LARGE SCALE GENOMIC DNA]</scope>
    <source>
        <strain evidence="1 2">DSM 27244</strain>
    </source>
</reference>
<protein>
    <recommendedName>
        <fullName evidence="3">DUF4177 domain-containing protein</fullName>
    </recommendedName>
</protein>
<dbReference type="Proteomes" id="UP000557739">
    <property type="component" value="Unassembled WGS sequence"/>
</dbReference>
<sequence length="46" mass="5214">MRFEYLVVKESIDETGLNALGAEGWELVAVTSPAHFVIHHFFKRPA</sequence>
<evidence type="ECO:0000313" key="1">
    <source>
        <dbReference type="EMBL" id="MBB5699686.1"/>
    </source>
</evidence>
<keyword evidence="2" id="KW-1185">Reference proteome</keyword>
<dbReference type="RefSeq" id="WP_184030023.1">
    <property type="nucleotide sequence ID" value="NZ_JACIJJ010000004.1"/>
</dbReference>
<dbReference type="EMBL" id="JACIJJ010000004">
    <property type="protein sequence ID" value="MBB5699686.1"/>
    <property type="molecule type" value="Genomic_DNA"/>
</dbReference>
<evidence type="ECO:0000313" key="2">
    <source>
        <dbReference type="Proteomes" id="UP000557739"/>
    </source>
</evidence>
<comment type="caution">
    <text evidence="1">The sequence shown here is derived from an EMBL/GenBank/DDBJ whole genome shotgun (WGS) entry which is preliminary data.</text>
</comment>
<proteinExistence type="predicted"/>
<name>A0A7W9ASH3_9SPHN</name>
<organism evidence="1 2">
    <name type="scientific">Sphingomonas yantingensis</name>
    <dbReference type="NCBI Taxonomy" id="1241761"/>
    <lineage>
        <taxon>Bacteria</taxon>
        <taxon>Pseudomonadati</taxon>
        <taxon>Pseudomonadota</taxon>
        <taxon>Alphaproteobacteria</taxon>
        <taxon>Sphingomonadales</taxon>
        <taxon>Sphingomonadaceae</taxon>
        <taxon>Sphingomonas</taxon>
    </lineage>
</organism>
<gene>
    <name evidence="1" type="ORF">FHR19_003052</name>
</gene>
<accession>A0A7W9ASH3</accession>